<dbReference type="AlphaFoldDB" id="A0AAN9FBE2"/>
<dbReference type="Proteomes" id="UP001372338">
    <property type="component" value="Unassembled WGS sequence"/>
</dbReference>
<name>A0AAN9FBE2_CROPI</name>
<protein>
    <submittedName>
        <fullName evidence="1">Uncharacterized protein</fullName>
    </submittedName>
</protein>
<proteinExistence type="predicted"/>
<comment type="caution">
    <text evidence="1">The sequence shown here is derived from an EMBL/GenBank/DDBJ whole genome shotgun (WGS) entry which is preliminary data.</text>
</comment>
<evidence type="ECO:0000313" key="2">
    <source>
        <dbReference type="Proteomes" id="UP001372338"/>
    </source>
</evidence>
<dbReference type="EMBL" id="JAYWIO010000003">
    <property type="protein sequence ID" value="KAK7273447.1"/>
    <property type="molecule type" value="Genomic_DNA"/>
</dbReference>
<organism evidence="1 2">
    <name type="scientific">Crotalaria pallida</name>
    <name type="common">Smooth rattlebox</name>
    <name type="synonym">Crotalaria striata</name>
    <dbReference type="NCBI Taxonomy" id="3830"/>
    <lineage>
        <taxon>Eukaryota</taxon>
        <taxon>Viridiplantae</taxon>
        <taxon>Streptophyta</taxon>
        <taxon>Embryophyta</taxon>
        <taxon>Tracheophyta</taxon>
        <taxon>Spermatophyta</taxon>
        <taxon>Magnoliopsida</taxon>
        <taxon>eudicotyledons</taxon>
        <taxon>Gunneridae</taxon>
        <taxon>Pentapetalae</taxon>
        <taxon>rosids</taxon>
        <taxon>fabids</taxon>
        <taxon>Fabales</taxon>
        <taxon>Fabaceae</taxon>
        <taxon>Papilionoideae</taxon>
        <taxon>50 kb inversion clade</taxon>
        <taxon>genistoids sensu lato</taxon>
        <taxon>core genistoids</taxon>
        <taxon>Crotalarieae</taxon>
        <taxon>Crotalaria</taxon>
    </lineage>
</organism>
<accession>A0AAN9FBE2</accession>
<keyword evidence="2" id="KW-1185">Reference proteome</keyword>
<sequence length="132" mass="15203">MAEQIAIKRQSTWVNEITKDISILKIQARVMTVGCEKVPSAKGRSISRDDLTRRKDIIARVVKIIQNVCLPLDNPKTRKIELELEDTRSSSEEEENITLQCTPKKMEDDWFNAEKRKTLKEMKKSGQVIGLF</sequence>
<reference evidence="1 2" key="1">
    <citation type="submission" date="2024-01" db="EMBL/GenBank/DDBJ databases">
        <title>The genomes of 5 underutilized Papilionoideae crops provide insights into root nodulation and disease resistanc.</title>
        <authorList>
            <person name="Yuan L."/>
        </authorList>
    </citation>
    <scope>NUCLEOTIDE SEQUENCE [LARGE SCALE GENOMIC DNA]</scope>
    <source>
        <strain evidence="1">ZHUSHIDOU_FW_LH</strain>
        <tissue evidence="1">Leaf</tissue>
    </source>
</reference>
<gene>
    <name evidence="1" type="ORF">RIF29_14497</name>
</gene>
<evidence type="ECO:0000313" key="1">
    <source>
        <dbReference type="EMBL" id="KAK7273447.1"/>
    </source>
</evidence>